<accession>A0A0D6QRL5</accession>
<dbReference type="AlphaFoldDB" id="A0A0D6QRL5"/>
<proteinExistence type="predicted"/>
<protein>
    <submittedName>
        <fullName evidence="2">Uncharacterized protein</fullName>
    </submittedName>
</protein>
<sequence length="283" mass="31680">MKNSATHTRPAAMKNLLQRVSLLVLNNFNTAAPGHQRKYYYKVQDPKYDYHYHYQVEEISMPIQEEKEIHTSFVHQTPGPASNEMLLNGPSDIDTDDEICIKSSSEATVPEEKCKFGSSKKSGYEGGIEDNDKILASARFISRRSKGTRMSNQSTKSLKVSHVQKAREETFESVWKKITEGRHPPLARHLRSAAEGINTLSSSGSDSGSGANKLVRASAMPAPSEESAEKPFIRGGARRQSSPGQDELNKRVEAFIAKVNNEMRLQKQDSLLHYMEMIHRGSK</sequence>
<dbReference type="Pfam" id="PF05553">
    <property type="entry name" value="DUF761"/>
    <property type="match status" value="1"/>
</dbReference>
<dbReference type="InterPro" id="IPR008480">
    <property type="entry name" value="DUF761_pln"/>
</dbReference>
<dbReference type="PANTHER" id="PTHR33098:SF75">
    <property type="entry name" value="DUF4408 DOMAIN PROTEIN"/>
    <property type="match status" value="1"/>
</dbReference>
<dbReference type="PANTHER" id="PTHR33098">
    <property type="entry name" value="COTTON FIBER (DUF761)"/>
    <property type="match status" value="1"/>
</dbReference>
<feature type="compositionally biased region" description="Low complexity" evidence="1">
    <location>
        <begin position="201"/>
        <end position="210"/>
    </location>
</feature>
<feature type="region of interest" description="Disordered" evidence="1">
    <location>
        <begin position="198"/>
        <end position="249"/>
    </location>
</feature>
<dbReference type="EMBL" id="GCKF01062743">
    <property type="protein sequence ID" value="JAG92919.1"/>
    <property type="molecule type" value="Transcribed_RNA"/>
</dbReference>
<reference evidence="2" key="1">
    <citation type="submission" date="2015-03" db="EMBL/GenBank/DDBJ databases">
        <title>A transcriptome of Araucaria cunninghamii, an australian fine timber species.</title>
        <authorList>
            <person name="Jing Yi C.J.Y."/>
            <person name="Yin San L.Y.S."/>
            <person name="Abdul Karim S.S."/>
            <person name="Wan Azmi N.N."/>
            <person name="Hercus R.R."/>
            <person name="Croft L.L."/>
        </authorList>
    </citation>
    <scope>NUCLEOTIDE SEQUENCE</scope>
    <source>
        <strain evidence="2">MI0301</strain>
        <tissue evidence="2">Leaf</tissue>
    </source>
</reference>
<organism evidence="2">
    <name type="scientific">Araucaria cunninghamii</name>
    <name type="common">Hoop pine</name>
    <name type="synonym">Moreton Bay pine</name>
    <dbReference type="NCBI Taxonomy" id="56994"/>
    <lineage>
        <taxon>Eukaryota</taxon>
        <taxon>Viridiplantae</taxon>
        <taxon>Streptophyta</taxon>
        <taxon>Embryophyta</taxon>
        <taxon>Tracheophyta</taxon>
        <taxon>Spermatophyta</taxon>
        <taxon>Pinopsida</taxon>
        <taxon>Pinidae</taxon>
        <taxon>Conifers II</taxon>
        <taxon>Araucariales</taxon>
        <taxon>Araucariaceae</taxon>
        <taxon>Araucaria</taxon>
    </lineage>
</organism>
<name>A0A0D6QRL5_ARACU</name>
<evidence type="ECO:0000313" key="2">
    <source>
        <dbReference type="EMBL" id="JAG92919.1"/>
    </source>
</evidence>
<evidence type="ECO:0000256" key="1">
    <source>
        <dbReference type="SAM" id="MobiDB-lite"/>
    </source>
</evidence>